<name>A0ACB0YGM8_MELEN</name>
<dbReference type="EMBL" id="CAVMJV010000012">
    <property type="protein sequence ID" value="CAK5045962.1"/>
    <property type="molecule type" value="Genomic_DNA"/>
</dbReference>
<protein>
    <submittedName>
        <fullName evidence="1">Uncharacterized protein</fullName>
    </submittedName>
</protein>
<organism evidence="1 2">
    <name type="scientific">Meloidogyne enterolobii</name>
    <name type="common">Root-knot nematode worm</name>
    <name type="synonym">Meloidogyne mayaguensis</name>
    <dbReference type="NCBI Taxonomy" id="390850"/>
    <lineage>
        <taxon>Eukaryota</taxon>
        <taxon>Metazoa</taxon>
        <taxon>Ecdysozoa</taxon>
        <taxon>Nematoda</taxon>
        <taxon>Chromadorea</taxon>
        <taxon>Rhabditida</taxon>
        <taxon>Tylenchina</taxon>
        <taxon>Tylenchomorpha</taxon>
        <taxon>Tylenchoidea</taxon>
        <taxon>Meloidogynidae</taxon>
        <taxon>Meloidogyninae</taxon>
        <taxon>Meloidogyne</taxon>
    </lineage>
</organism>
<comment type="caution">
    <text evidence="1">The sequence shown here is derived from an EMBL/GenBank/DDBJ whole genome shotgun (WGS) entry which is preliminary data.</text>
</comment>
<sequence>MHRGEIVEMRKGGELARREKDEDRLSPELAPIKRQKIKTTTTLDEDKNKM</sequence>
<evidence type="ECO:0000313" key="2">
    <source>
        <dbReference type="Proteomes" id="UP001497535"/>
    </source>
</evidence>
<dbReference type="Proteomes" id="UP001497535">
    <property type="component" value="Unassembled WGS sequence"/>
</dbReference>
<evidence type="ECO:0000313" key="1">
    <source>
        <dbReference type="EMBL" id="CAK5045962.1"/>
    </source>
</evidence>
<proteinExistence type="predicted"/>
<keyword evidence="2" id="KW-1185">Reference proteome</keyword>
<gene>
    <name evidence="1" type="ORF">MENTE1834_LOCUS11904</name>
</gene>
<accession>A0ACB0YGM8</accession>
<reference evidence="1" key="1">
    <citation type="submission" date="2023-11" db="EMBL/GenBank/DDBJ databases">
        <authorList>
            <person name="Poullet M."/>
        </authorList>
    </citation>
    <scope>NUCLEOTIDE SEQUENCE</scope>
    <source>
        <strain evidence="1">E1834</strain>
    </source>
</reference>